<organism evidence="4 5">
    <name type="scientific">Candidatus Enterousia avistercoris</name>
    <dbReference type="NCBI Taxonomy" id="2840788"/>
    <lineage>
        <taxon>Bacteria</taxon>
        <taxon>Pseudomonadati</taxon>
        <taxon>Pseudomonadota</taxon>
        <taxon>Alphaproteobacteria</taxon>
        <taxon>Candidatus Enterousia</taxon>
    </lineage>
</organism>
<feature type="domain" description="Methyltransferase small" evidence="3">
    <location>
        <begin position="37"/>
        <end position="126"/>
    </location>
</feature>
<dbReference type="PANTHER" id="PTHR47739:SF1">
    <property type="entry name" value="TRNA1(VAL) (ADENINE(37)-N6)-METHYLTRANSFERASE"/>
    <property type="match status" value="1"/>
</dbReference>
<dbReference type="InterPro" id="IPR029063">
    <property type="entry name" value="SAM-dependent_MTases_sf"/>
</dbReference>
<evidence type="ECO:0000256" key="2">
    <source>
        <dbReference type="ARBA" id="ARBA00022691"/>
    </source>
</evidence>
<dbReference type="Gene3D" id="3.40.50.150">
    <property type="entry name" value="Vaccinia Virus protein VP39"/>
    <property type="match status" value="1"/>
</dbReference>
<evidence type="ECO:0000313" key="4">
    <source>
        <dbReference type="EMBL" id="MBO8425391.1"/>
    </source>
</evidence>
<dbReference type="InterPro" id="IPR002052">
    <property type="entry name" value="DNA_methylase_N6_adenine_CS"/>
</dbReference>
<dbReference type="Pfam" id="PF05175">
    <property type="entry name" value="MTS"/>
    <property type="match status" value="1"/>
</dbReference>
<evidence type="ECO:0000256" key="1">
    <source>
        <dbReference type="ARBA" id="ARBA00022603"/>
    </source>
</evidence>
<keyword evidence="1 4" id="KW-0808">Transferase</keyword>
<reference evidence="4" key="2">
    <citation type="journal article" date="2021" name="PeerJ">
        <title>Extensive microbial diversity within the chicken gut microbiome revealed by metagenomics and culture.</title>
        <authorList>
            <person name="Gilroy R."/>
            <person name="Ravi A."/>
            <person name="Getino M."/>
            <person name="Pursley I."/>
            <person name="Horton D.L."/>
            <person name="Alikhan N.F."/>
            <person name="Baker D."/>
            <person name="Gharbi K."/>
            <person name="Hall N."/>
            <person name="Watson M."/>
            <person name="Adriaenssens E.M."/>
            <person name="Foster-Nyarko E."/>
            <person name="Jarju S."/>
            <person name="Secka A."/>
            <person name="Antonio M."/>
            <person name="Oren A."/>
            <person name="Chaudhuri R.R."/>
            <person name="La Ragione R."/>
            <person name="Hildebrand F."/>
            <person name="Pallen M.J."/>
        </authorList>
    </citation>
    <scope>NUCLEOTIDE SEQUENCE</scope>
    <source>
        <strain evidence="4">8207</strain>
    </source>
</reference>
<dbReference type="InterPro" id="IPR007848">
    <property type="entry name" value="Small_mtfrase_dom"/>
</dbReference>
<evidence type="ECO:0000259" key="3">
    <source>
        <dbReference type="Pfam" id="PF05175"/>
    </source>
</evidence>
<dbReference type="GO" id="GO:0003676">
    <property type="term" value="F:nucleic acid binding"/>
    <property type="evidence" value="ECO:0007669"/>
    <property type="project" value="InterPro"/>
</dbReference>
<keyword evidence="2" id="KW-0949">S-adenosyl-L-methionine</keyword>
<dbReference type="InterPro" id="IPR050210">
    <property type="entry name" value="tRNA_Adenine-N(6)_MTase"/>
</dbReference>
<reference evidence="4" key="1">
    <citation type="submission" date="2020-10" db="EMBL/GenBank/DDBJ databases">
        <authorList>
            <person name="Gilroy R."/>
        </authorList>
    </citation>
    <scope>NUCLEOTIDE SEQUENCE</scope>
    <source>
        <strain evidence="4">8207</strain>
    </source>
</reference>
<dbReference type="PROSITE" id="PS00092">
    <property type="entry name" value="N6_MTASE"/>
    <property type="match status" value="1"/>
</dbReference>
<accession>A0A9D9GUB8</accession>
<dbReference type="EMBL" id="JADINC010000044">
    <property type="protein sequence ID" value="MBO8425391.1"/>
    <property type="molecule type" value="Genomic_DNA"/>
</dbReference>
<dbReference type="Proteomes" id="UP000823630">
    <property type="component" value="Unassembled WGS sequence"/>
</dbReference>
<proteinExistence type="predicted"/>
<dbReference type="AlphaFoldDB" id="A0A9D9GUB8"/>
<protein>
    <submittedName>
        <fullName evidence="4">Methyltransferase</fullName>
    </submittedName>
</protein>
<dbReference type="PANTHER" id="PTHR47739">
    <property type="entry name" value="TRNA1(VAL) (ADENINE(37)-N6)-METHYLTRANSFERASE"/>
    <property type="match status" value="1"/>
</dbReference>
<dbReference type="CDD" id="cd02440">
    <property type="entry name" value="AdoMet_MTases"/>
    <property type="match status" value="1"/>
</dbReference>
<keyword evidence="1 4" id="KW-0489">Methyltransferase</keyword>
<dbReference type="GO" id="GO:0032259">
    <property type="term" value="P:methylation"/>
    <property type="evidence" value="ECO:0007669"/>
    <property type="project" value="UniProtKB-KW"/>
</dbReference>
<sequence length="228" mass="25113">MSEKQAIFTLMGGRVRMHRGRYNPTSDAVWLAAFAPRGMIKVLDVGIGTGGASLCVMANNPGTELTGLDISPEMLDECAQNAILNEHSVELINTDITTWRTTRTFDLVITNPPYFRGTPAKHNAHHNADITTWTRRCIARIRPRGYICIIISPDRITDVLGAMAGHCGDTEILPLFGGNPHMAERVLIRARVGTRGGARIWSGLPMNYPPILRDGLTIDDVLTRLGWI</sequence>
<comment type="caution">
    <text evidence="4">The sequence shown here is derived from an EMBL/GenBank/DDBJ whole genome shotgun (WGS) entry which is preliminary data.</text>
</comment>
<evidence type="ECO:0000313" key="5">
    <source>
        <dbReference type="Proteomes" id="UP000823630"/>
    </source>
</evidence>
<name>A0A9D9GUB8_9PROT</name>
<dbReference type="GO" id="GO:0008757">
    <property type="term" value="F:S-adenosylmethionine-dependent methyltransferase activity"/>
    <property type="evidence" value="ECO:0007669"/>
    <property type="project" value="UniProtKB-ARBA"/>
</dbReference>
<dbReference type="GO" id="GO:0008170">
    <property type="term" value="F:N-methyltransferase activity"/>
    <property type="evidence" value="ECO:0007669"/>
    <property type="project" value="UniProtKB-ARBA"/>
</dbReference>
<gene>
    <name evidence="4" type="ORF">IAC69_02840</name>
</gene>
<dbReference type="SUPFAM" id="SSF53335">
    <property type="entry name" value="S-adenosyl-L-methionine-dependent methyltransferases"/>
    <property type="match status" value="1"/>
</dbReference>